<dbReference type="AlphaFoldDB" id="M3D6F4"/>
<dbReference type="Proteomes" id="UP000016931">
    <property type="component" value="Unassembled WGS sequence"/>
</dbReference>
<organism evidence="2 3">
    <name type="scientific">Sphaerulina musiva (strain SO2202)</name>
    <name type="common">Poplar stem canker fungus</name>
    <name type="synonym">Septoria musiva</name>
    <dbReference type="NCBI Taxonomy" id="692275"/>
    <lineage>
        <taxon>Eukaryota</taxon>
        <taxon>Fungi</taxon>
        <taxon>Dikarya</taxon>
        <taxon>Ascomycota</taxon>
        <taxon>Pezizomycotina</taxon>
        <taxon>Dothideomycetes</taxon>
        <taxon>Dothideomycetidae</taxon>
        <taxon>Mycosphaerellales</taxon>
        <taxon>Mycosphaerellaceae</taxon>
        <taxon>Sphaerulina</taxon>
    </lineage>
</organism>
<dbReference type="OrthoDB" id="3641562at2759"/>
<feature type="signal peptide" evidence="1">
    <location>
        <begin position="1"/>
        <end position="21"/>
    </location>
</feature>
<dbReference type="RefSeq" id="XP_016761560.1">
    <property type="nucleotide sequence ID" value="XM_016905113.1"/>
</dbReference>
<evidence type="ECO:0000256" key="1">
    <source>
        <dbReference type="SAM" id="SignalP"/>
    </source>
</evidence>
<protein>
    <submittedName>
        <fullName evidence="2">Uncharacterized protein</fullName>
    </submittedName>
</protein>
<sequence>MPSFTTTALTLALGLAGLTSATGTLESRQAMNVKPNWKIDNKLIGCGANTCNYSFDINAEEYRATPGFNVKCESVVPLKYGQYIQCILNGATSSIVPGRAVTMVWAAVSMDPSETQESYVYAYLTFQNEMGQTENWSGAVTDSYKDFSSNPIDPIIASKV</sequence>
<dbReference type="GeneID" id="27902250"/>
<name>M3D6F4_SPHMS</name>
<dbReference type="HOGENOM" id="CLU_1653224_0_0_1"/>
<gene>
    <name evidence="2" type="ORF">SEPMUDRAFT_148731</name>
</gene>
<accession>M3D6F4</accession>
<dbReference type="EMBL" id="KB456263">
    <property type="protein sequence ID" value="EMF13439.1"/>
    <property type="molecule type" value="Genomic_DNA"/>
</dbReference>
<evidence type="ECO:0000313" key="3">
    <source>
        <dbReference type="Proteomes" id="UP000016931"/>
    </source>
</evidence>
<evidence type="ECO:0000313" key="2">
    <source>
        <dbReference type="EMBL" id="EMF13439.1"/>
    </source>
</evidence>
<proteinExistence type="predicted"/>
<keyword evidence="1" id="KW-0732">Signal</keyword>
<feature type="chain" id="PRO_5004032265" evidence="1">
    <location>
        <begin position="22"/>
        <end position="160"/>
    </location>
</feature>
<keyword evidence="3" id="KW-1185">Reference proteome</keyword>
<reference evidence="2 3" key="1">
    <citation type="journal article" date="2012" name="PLoS Pathog.">
        <title>Diverse lifestyles and strategies of plant pathogenesis encoded in the genomes of eighteen Dothideomycetes fungi.</title>
        <authorList>
            <person name="Ohm R.A."/>
            <person name="Feau N."/>
            <person name="Henrissat B."/>
            <person name="Schoch C.L."/>
            <person name="Horwitz B.A."/>
            <person name="Barry K.W."/>
            <person name="Condon B.J."/>
            <person name="Copeland A.C."/>
            <person name="Dhillon B."/>
            <person name="Glaser F."/>
            <person name="Hesse C.N."/>
            <person name="Kosti I."/>
            <person name="LaButti K."/>
            <person name="Lindquist E.A."/>
            <person name="Lucas S."/>
            <person name="Salamov A.A."/>
            <person name="Bradshaw R.E."/>
            <person name="Ciuffetti L."/>
            <person name="Hamelin R.C."/>
            <person name="Kema G.H.J."/>
            <person name="Lawrence C."/>
            <person name="Scott J.A."/>
            <person name="Spatafora J.W."/>
            <person name="Turgeon B.G."/>
            <person name="de Wit P.J.G.M."/>
            <person name="Zhong S."/>
            <person name="Goodwin S.B."/>
            <person name="Grigoriev I.V."/>
        </authorList>
    </citation>
    <scope>NUCLEOTIDE SEQUENCE [LARGE SCALE GENOMIC DNA]</scope>
    <source>
        <strain evidence="2 3">SO2202</strain>
    </source>
</reference>